<accession>A0ABP9K3V9</accession>
<protein>
    <submittedName>
        <fullName evidence="1">Uncharacterized protein</fullName>
    </submittedName>
</protein>
<dbReference type="EMBL" id="BAABJM010000001">
    <property type="protein sequence ID" value="GAA5048507.1"/>
    <property type="molecule type" value="Genomic_DNA"/>
</dbReference>
<proteinExistence type="predicted"/>
<name>A0ABP9K3V9_9NOCA</name>
<organism evidence="1 2">
    <name type="scientific">Nocardia callitridis</name>
    <dbReference type="NCBI Taxonomy" id="648753"/>
    <lineage>
        <taxon>Bacteria</taxon>
        <taxon>Bacillati</taxon>
        <taxon>Actinomycetota</taxon>
        <taxon>Actinomycetes</taxon>
        <taxon>Mycobacteriales</taxon>
        <taxon>Nocardiaceae</taxon>
        <taxon>Nocardia</taxon>
    </lineage>
</organism>
<keyword evidence="2" id="KW-1185">Reference proteome</keyword>
<reference evidence="2" key="1">
    <citation type="journal article" date="2019" name="Int. J. Syst. Evol. Microbiol.">
        <title>The Global Catalogue of Microorganisms (GCM) 10K type strain sequencing project: providing services to taxonomists for standard genome sequencing and annotation.</title>
        <authorList>
            <consortium name="The Broad Institute Genomics Platform"/>
            <consortium name="The Broad Institute Genome Sequencing Center for Infectious Disease"/>
            <person name="Wu L."/>
            <person name="Ma J."/>
        </authorList>
    </citation>
    <scope>NUCLEOTIDE SEQUENCE [LARGE SCALE GENOMIC DNA]</scope>
    <source>
        <strain evidence="2">JCM 18298</strain>
    </source>
</reference>
<dbReference type="Proteomes" id="UP001500603">
    <property type="component" value="Unassembled WGS sequence"/>
</dbReference>
<evidence type="ECO:0000313" key="2">
    <source>
        <dbReference type="Proteomes" id="UP001500603"/>
    </source>
</evidence>
<comment type="caution">
    <text evidence="1">The sequence shown here is derived from an EMBL/GenBank/DDBJ whole genome shotgun (WGS) entry which is preliminary data.</text>
</comment>
<gene>
    <name evidence="1" type="ORF">GCM10023318_16340</name>
</gene>
<evidence type="ECO:0000313" key="1">
    <source>
        <dbReference type="EMBL" id="GAA5048507.1"/>
    </source>
</evidence>
<sequence length="76" mass="8491">MTDDGAGSGPWIFWSHCGSAKFDPRTNRITEIACPAPCCAMWVPLVEDMIVEHRRIDGTPCHWHGIRVIDDRGAAR</sequence>